<protein>
    <recommendedName>
        <fullName evidence="1">ATP-dependent DNA helicase</fullName>
        <ecNumber evidence="1">5.6.2.3</ecNumber>
    </recommendedName>
</protein>
<organism evidence="4 6">
    <name type="scientific">Gossypium australe</name>
    <dbReference type="NCBI Taxonomy" id="47621"/>
    <lineage>
        <taxon>Eukaryota</taxon>
        <taxon>Viridiplantae</taxon>
        <taxon>Streptophyta</taxon>
        <taxon>Embryophyta</taxon>
        <taxon>Tracheophyta</taxon>
        <taxon>Spermatophyta</taxon>
        <taxon>Magnoliopsida</taxon>
        <taxon>eudicotyledons</taxon>
        <taxon>Gunneridae</taxon>
        <taxon>Pentapetalae</taxon>
        <taxon>rosids</taxon>
        <taxon>malvids</taxon>
        <taxon>Malvales</taxon>
        <taxon>Malvaceae</taxon>
        <taxon>Malvoideae</taxon>
        <taxon>Gossypium</taxon>
    </lineage>
</organism>
<name>A0A5B6TW40_9ROSI</name>
<feature type="compositionally biased region" description="Polar residues" evidence="2">
    <location>
        <begin position="1171"/>
        <end position="1184"/>
    </location>
</feature>
<dbReference type="InterPro" id="IPR049163">
    <property type="entry name" value="Pif1-like_2B_dom"/>
</dbReference>
<dbReference type="CDD" id="cd22744">
    <property type="entry name" value="OTU"/>
    <property type="match status" value="1"/>
</dbReference>
<evidence type="ECO:0000256" key="1">
    <source>
        <dbReference type="RuleBase" id="RU363044"/>
    </source>
</evidence>
<dbReference type="PANTHER" id="PTHR10492:SF57">
    <property type="entry name" value="ATP-DEPENDENT DNA HELICASE"/>
    <property type="match status" value="1"/>
</dbReference>
<dbReference type="CDD" id="cd18809">
    <property type="entry name" value="SF1_C_RecD"/>
    <property type="match status" value="1"/>
</dbReference>
<dbReference type="GO" id="GO:0005524">
    <property type="term" value="F:ATP binding"/>
    <property type="evidence" value="ECO:0007669"/>
    <property type="project" value="UniProtKB-KW"/>
</dbReference>
<dbReference type="GO" id="GO:0006281">
    <property type="term" value="P:DNA repair"/>
    <property type="evidence" value="ECO:0007669"/>
    <property type="project" value="UniProtKB-KW"/>
</dbReference>
<evidence type="ECO:0000313" key="4">
    <source>
        <dbReference type="EMBL" id="KAA3448442.1"/>
    </source>
</evidence>
<keyword evidence="1" id="KW-0233">DNA recombination</keyword>
<evidence type="ECO:0000259" key="3">
    <source>
        <dbReference type="PROSITE" id="PS50802"/>
    </source>
</evidence>
<dbReference type="Pfam" id="PF05970">
    <property type="entry name" value="PIF1"/>
    <property type="match status" value="1"/>
</dbReference>
<dbReference type="GO" id="GO:0016787">
    <property type="term" value="F:hydrolase activity"/>
    <property type="evidence" value="ECO:0007669"/>
    <property type="project" value="UniProtKB-KW"/>
</dbReference>
<dbReference type="EC" id="5.6.2.3" evidence="1"/>
<keyword evidence="6" id="KW-1185">Reference proteome</keyword>
<comment type="caution">
    <text evidence="4">The sequence shown here is derived from an EMBL/GenBank/DDBJ whole genome shotgun (WGS) entry which is preliminary data.</text>
</comment>
<dbReference type="SUPFAM" id="SSF52540">
    <property type="entry name" value="P-loop containing nucleoside triphosphate hydrolases"/>
    <property type="match status" value="2"/>
</dbReference>
<evidence type="ECO:0000313" key="5">
    <source>
        <dbReference type="EMBL" id="KAA3448443.1"/>
    </source>
</evidence>
<sequence>MTNEHFRGSRQYYQKQYAACMTICREIGSIDLLITYTMDPSAPELSDILLEHQNWSDRPMEVCRIFVDKLAELVKDITEREILGPVKAWFHSLEHQKRGLPHVHFAVILDWEKMRKSGRITSKEEYMEQYISAEIPDLPQSNDRTESAVSQRLLYQIVVTKHVHTCNQHCLRDGIRCAKRFPHAYSDNNIYSDNAYPKYRRRPPPTSEIERKKNPELFGNIHKYVDHYGKQHVVTNQYVVPYNHFLLSKYRSHINVELVAGDGCVKYVTKYVMKGADMAFIRVEQEGFEGGAWRYDEFHQLRLARYITSMEAFLSLWGTKLVVRSHIVDELDIHGPQGHHVAVEEGRELEIAEDLQRRLNEGEERRTQLTAYFDFNRQRQLIGEHPAGLTYGNAYKQLRYNVHKKNWQFYVNPDLHQKKLCRIRTVSPTNLELLAIRILLTVVVDPTCWEDLRTFENVVYPTFLEAAKARGLMSDDIIWRRTIQEAFDSNKRIQQRIRWLAMFFGSTNLTNPTALLDYVIQLPEDWLYGTRVAQLDFESRRDYVLCNMEWFLRANGIRPDEIEREDGTFETACERIRLPRPSLRNIQPELLNDAEIDPEMLIRTHVDRPFLEQHQRGSTQDYYLRLFYSDPRPTEEQQNFIDEIVRGMWSARHVIDGSETSFAQDIPRNFFITGEGGSGKTFMYNKLIAFLHANEFIIMPMASTGIAAELLYGGATVHKRLCRQKHVDSSTRPFVDYRSQFADTIRKLHGIIIDEISMQHKDVLEFVDRLLRSVAPRPLKNIPFGGKCVVLGGDWKQLLPVVAGGTLLHQFDASIKNTELFKKNFVTRKLRSNLRLQSGQEQYRTLLKCVGTGVLNDSDERVQLPVDICVNSREELINFVYPQDLLQSAINRWEDFCGRAILCPLNTETFEMNNIILDRIAGHEQTYLSITTPIMDEDSLENNASDIDYENLTRQTPPGIPEHVLRVRIGAIMMLIINLSVQNGLCNGTRVQIVGLRQNLIRCRILSGSGKGNEHDLFRTRFQYGADPKAPQEGMFRVERVQFPLRPGAVMTINKSQGQTLSRVGVALDHSQCFSHGQLYVALSRARDAESVKVATLRKDRRVKNPVIPAMIDEEDLNELGPMELAMSSGDEPVLIERIPHEQTTTSSTAFISQQPTTSATESTQATTSPNTVQNNSEPTITNSPSYFLDNVTGDGDCLFRSIVRALYAGSEGLAIHGNFLYEDSQRGLRRLIARRYQEDLHNIADEDLTDERIHEIEWDAPHIRQAGLRLDVTDPRRSMREYSLHMMQPANNNNTRYGSHLEIRYAEIVLGRRILIVENLRRRVIDANGRSQWRNMPNEYQGIFLSPGLSAEEMGLTSITDFGQIFQILRAHNLDNTIVLRLEGIHYRPIYLRPMPEEHVEDNIRVLNLLGDVPDEPSLDVLDVVVIVDYGTSNGIGVGSIPPDDSYNNFYFRFEEGCVTHLTHT</sequence>
<comment type="catalytic activity">
    <reaction evidence="1">
        <text>ATP + H2O = ADP + phosphate + H(+)</text>
        <dbReference type="Rhea" id="RHEA:13065"/>
        <dbReference type="ChEBI" id="CHEBI:15377"/>
        <dbReference type="ChEBI" id="CHEBI:15378"/>
        <dbReference type="ChEBI" id="CHEBI:30616"/>
        <dbReference type="ChEBI" id="CHEBI:43474"/>
        <dbReference type="ChEBI" id="CHEBI:456216"/>
        <dbReference type="EC" id="5.6.2.3"/>
    </reaction>
</comment>
<dbReference type="Gene3D" id="3.90.70.80">
    <property type="match status" value="1"/>
</dbReference>
<dbReference type="GO" id="GO:0000723">
    <property type="term" value="P:telomere maintenance"/>
    <property type="evidence" value="ECO:0007669"/>
    <property type="project" value="InterPro"/>
</dbReference>
<dbReference type="Proteomes" id="UP000325315">
    <property type="component" value="Unassembled WGS sequence"/>
</dbReference>
<feature type="domain" description="OTU" evidence="3">
    <location>
        <begin position="1187"/>
        <end position="1394"/>
    </location>
</feature>
<dbReference type="EMBL" id="SMMG02000247">
    <property type="protein sequence ID" value="KAA3448443.1"/>
    <property type="molecule type" value="Genomic_DNA"/>
</dbReference>
<feature type="compositionally biased region" description="Low complexity" evidence="2">
    <location>
        <begin position="1153"/>
        <end position="1170"/>
    </location>
</feature>
<dbReference type="InterPro" id="IPR003323">
    <property type="entry name" value="OTU_dom"/>
</dbReference>
<dbReference type="Gene3D" id="3.40.50.300">
    <property type="entry name" value="P-loop containing nucleotide triphosphate hydrolases"/>
    <property type="match status" value="1"/>
</dbReference>
<dbReference type="Pfam" id="PF14214">
    <property type="entry name" value="Helitron_like_N"/>
    <property type="match status" value="1"/>
</dbReference>
<keyword evidence="1" id="KW-0547">Nucleotide-binding</keyword>
<dbReference type="Pfam" id="PF21530">
    <property type="entry name" value="Pif1_2B_dom"/>
    <property type="match status" value="1"/>
</dbReference>
<proteinExistence type="inferred from homology"/>
<comment type="cofactor">
    <cofactor evidence="1">
        <name>Mg(2+)</name>
        <dbReference type="ChEBI" id="CHEBI:18420"/>
    </cofactor>
</comment>
<dbReference type="PROSITE" id="PS50802">
    <property type="entry name" value="OTU"/>
    <property type="match status" value="1"/>
</dbReference>
<reference evidence="6" key="1">
    <citation type="journal article" date="2019" name="Plant Biotechnol. J.">
        <title>Genome sequencing of the Australian wild diploid species Gossypium australe highlights disease resistance and delayed gland morphogenesis.</title>
        <authorList>
            <person name="Cai Y."/>
            <person name="Cai X."/>
            <person name="Wang Q."/>
            <person name="Wang P."/>
            <person name="Zhang Y."/>
            <person name="Cai C."/>
            <person name="Xu Y."/>
            <person name="Wang K."/>
            <person name="Zhou Z."/>
            <person name="Wang C."/>
            <person name="Geng S."/>
            <person name="Li B."/>
            <person name="Dong Q."/>
            <person name="Hou Y."/>
            <person name="Wang H."/>
            <person name="Ai P."/>
            <person name="Liu Z."/>
            <person name="Yi F."/>
            <person name="Sun M."/>
            <person name="An G."/>
            <person name="Cheng J."/>
            <person name="Zhang Y."/>
            <person name="Shi Q."/>
            <person name="Xie Y."/>
            <person name="Shi X."/>
            <person name="Chang Y."/>
            <person name="Huang F."/>
            <person name="Chen Y."/>
            <person name="Hong S."/>
            <person name="Mi L."/>
            <person name="Sun Q."/>
            <person name="Zhang L."/>
            <person name="Zhou B."/>
            <person name="Peng R."/>
            <person name="Zhang X."/>
            <person name="Liu F."/>
        </authorList>
    </citation>
    <scope>NUCLEOTIDE SEQUENCE [LARGE SCALE GENOMIC DNA]</scope>
    <source>
        <strain evidence="6">cv. PA1801</strain>
    </source>
</reference>
<keyword evidence="1" id="KW-0227">DNA damage</keyword>
<dbReference type="GO" id="GO:0043139">
    <property type="term" value="F:5'-3' DNA helicase activity"/>
    <property type="evidence" value="ECO:0007669"/>
    <property type="project" value="UniProtKB-EC"/>
</dbReference>
<dbReference type="InterPro" id="IPR025476">
    <property type="entry name" value="Helitron_helicase-like"/>
</dbReference>
<dbReference type="InterPro" id="IPR010285">
    <property type="entry name" value="DNA_helicase_pif1-like_DEAD"/>
</dbReference>
<keyword evidence="1" id="KW-0234">DNA repair</keyword>
<keyword evidence="1" id="KW-0067">ATP-binding</keyword>
<dbReference type="InterPro" id="IPR027417">
    <property type="entry name" value="P-loop_NTPase"/>
</dbReference>
<evidence type="ECO:0000313" key="6">
    <source>
        <dbReference type="Proteomes" id="UP000325315"/>
    </source>
</evidence>
<gene>
    <name evidence="4" type="ORF">EPI10_034357</name>
    <name evidence="5" type="ORF">EPI10_034358</name>
</gene>
<keyword evidence="1 4" id="KW-0347">Helicase</keyword>
<keyword evidence="1" id="KW-0378">Hydrolase</keyword>
<dbReference type="EMBL" id="SMMG02000247">
    <property type="protein sequence ID" value="KAA3448442.1"/>
    <property type="molecule type" value="Genomic_DNA"/>
</dbReference>
<dbReference type="OrthoDB" id="1002436at2759"/>
<evidence type="ECO:0000256" key="2">
    <source>
        <dbReference type="SAM" id="MobiDB-lite"/>
    </source>
</evidence>
<comment type="similarity">
    <text evidence="1">Belongs to the helicase family.</text>
</comment>
<reference evidence="4" key="2">
    <citation type="submission" date="2019-08" db="EMBL/GenBank/DDBJ databases">
        <authorList>
            <person name="Liu F."/>
        </authorList>
    </citation>
    <scope>NUCLEOTIDE SEQUENCE [LARGE SCALE GENOMIC DNA]</scope>
    <source>
        <strain evidence="4">PA1801</strain>
        <tissue evidence="4">Leaf</tissue>
    </source>
</reference>
<feature type="region of interest" description="Disordered" evidence="2">
    <location>
        <begin position="1144"/>
        <end position="1184"/>
    </location>
</feature>
<dbReference type="PANTHER" id="PTHR10492">
    <property type="match status" value="1"/>
</dbReference>
<accession>A0A5B6TW40</accession>
<dbReference type="GO" id="GO:0006310">
    <property type="term" value="P:DNA recombination"/>
    <property type="evidence" value="ECO:0007669"/>
    <property type="project" value="UniProtKB-KW"/>
</dbReference>